<dbReference type="InterPro" id="IPR023214">
    <property type="entry name" value="HAD_sf"/>
</dbReference>
<dbReference type="GO" id="GO:0005886">
    <property type="term" value="C:plasma membrane"/>
    <property type="evidence" value="ECO:0007669"/>
    <property type="project" value="TreeGrafter"/>
</dbReference>
<feature type="transmembrane region" description="Helical" evidence="6">
    <location>
        <begin position="270"/>
        <end position="297"/>
    </location>
</feature>
<organism evidence="8 11">
    <name type="scientific">Clostridium pasteurianum DSM 525 = ATCC 6013</name>
    <dbReference type="NCBI Taxonomy" id="1262449"/>
    <lineage>
        <taxon>Bacteria</taxon>
        <taxon>Bacillati</taxon>
        <taxon>Bacillota</taxon>
        <taxon>Clostridia</taxon>
        <taxon>Eubacteriales</taxon>
        <taxon>Clostridiaceae</taxon>
        <taxon>Clostridium</taxon>
    </lineage>
</organism>
<reference evidence="9 10" key="3">
    <citation type="journal article" name="Genome Announc.">
        <title>Improved Draft Genome Sequence of Clostridium pasteurianum Strain ATCC 6013 (DSM 525) Using a Hybrid Next-Generation Sequencing Approach.</title>
        <authorList>
            <person name="Pyne M.E."/>
            <person name="Utturkar S."/>
            <person name="Brown S.D."/>
            <person name="Moo-Young M."/>
            <person name="Chung D.A."/>
            <person name="Chou C.P."/>
        </authorList>
    </citation>
    <scope>NUCLEOTIDE SEQUENCE [LARGE SCALE GENOMIC DNA]</scope>
    <source>
        <strain evidence="9 10">ATCC 6013</strain>
    </source>
</reference>
<evidence type="ECO:0000256" key="2">
    <source>
        <dbReference type="ARBA" id="ARBA00022692"/>
    </source>
</evidence>
<dbReference type="InterPro" id="IPR008250">
    <property type="entry name" value="ATPase_P-typ_transduc_dom_A_sf"/>
</dbReference>
<dbReference type="PATRIC" id="fig|1262449.3.peg.666"/>
<evidence type="ECO:0000313" key="8">
    <source>
        <dbReference type="EMBL" id="AJA52382.1"/>
    </source>
</evidence>
<keyword evidence="11" id="KW-1185">Reference proteome</keyword>
<feature type="transmembrane region" description="Helical" evidence="6">
    <location>
        <begin position="841"/>
        <end position="859"/>
    </location>
</feature>
<name>A0A0H3J4I8_CLOPA</name>
<dbReference type="SUPFAM" id="SSF81653">
    <property type="entry name" value="Calcium ATPase, transduction domain A"/>
    <property type="match status" value="1"/>
</dbReference>
<dbReference type="GO" id="GO:0000166">
    <property type="term" value="F:nucleotide binding"/>
    <property type="evidence" value="ECO:0007669"/>
    <property type="project" value="InterPro"/>
</dbReference>
<dbReference type="PANTHER" id="PTHR24093">
    <property type="entry name" value="CATION TRANSPORTING ATPASE"/>
    <property type="match status" value="1"/>
</dbReference>
<evidence type="ECO:0000256" key="3">
    <source>
        <dbReference type="ARBA" id="ARBA00022842"/>
    </source>
</evidence>
<dbReference type="GO" id="GO:0005388">
    <property type="term" value="F:P-type calcium transporter activity"/>
    <property type="evidence" value="ECO:0007669"/>
    <property type="project" value="TreeGrafter"/>
</dbReference>
<evidence type="ECO:0000256" key="6">
    <source>
        <dbReference type="SAM" id="Phobius"/>
    </source>
</evidence>
<dbReference type="EMBL" id="CP009268">
    <property type="protein sequence ID" value="AJA52382.1"/>
    <property type="molecule type" value="Genomic_DNA"/>
</dbReference>
<feature type="transmembrane region" description="Helical" evidence="6">
    <location>
        <begin position="60"/>
        <end position="93"/>
    </location>
</feature>
<keyword evidence="8" id="KW-0378">Hydrolase</keyword>
<feature type="transmembrane region" description="Helical" evidence="6">
    <location>
        <begin position="802"/>
        <end position="821"/>
    </location>
</feature>
<dbReference type="KEGG" id="cpae:CPAST_c23240"/>
<reference evidence="9" key="2">
    <citation type="submission" date="2015-10" db="EMBL/GenBank/DDBJ databases">
        <title>Improved Draft Genome Sequence of Clostridium pasteurianum Strain ATCC 6013 (DSM 525) Using a Hybrid Next-Generation Sequencing Approach.</title>
        <authorList>
            <person name="Pyne M.E."/>
            <person name="Utturkar S.M."/>
            <person name="Brown S.D."/>
            <person name="Moo-Young M."/>
            <person name="Chung D.A."/>
            <person name="Chou P.C."/>
        </authorList>
    </citation>
    <scope>NUCLEOTIDE SEQUENCE</scope>
    <source>
        <strain evidence="9">ATCC 6013</strain>
    </source>
</reference>
<feature type="transmembrane region" description="Helical" evidence="6">
    <location>
        <begin position="776"/>
        <end position="795"/>
    </location>
</feature>
<dbReference type="Gene3D" id="3.40.50.1000">
    <property type="entry name" value="HAD superfamily/HAD-like"/>
    <property type="match status" value="1"/>
</dbReference>
<dbReference type="SUPFAM" id="SSF56784">
    <property type="entry name" value="HAD-like"/>
    <property type="match status" value="1"/>
</dbReference>
<dbReference type="GeneID" id="93074468"/>
<reference evidence="8 11" key="1">
    <citation type="journal article" date="2015" name="Genome Announc.">
        <title>Complete Genome Sequence of the Nitrogen-Fixing and Solvent-Producing Clostridium pasteurianum DSM 525.</title>
        <authorList>
            <person name="Poehlein A."/>
            <person name="Grosse-Honebrink A."/>
            <person name="Zhang Y."/>
            <person name="Minton N.P."/>
            <person name="Daniel R."/>
        </authorList>
    </citation>
    <scope>NUCLEOTIDE SEQUENCE [LARGE SCALE GENOMIC DNA]</scope>
    <source>
        <strain evidence="8">DSM 525</strain>
        <strain evidence="11">DSM 525 / ATCC 6013</strain>
    </source>
</reference>
<keyword evidence="2 6" id="KW-0812">Transmembrane</keyword>
<dbReference type="SMART" id="SM00831">
    <property type="entry name" value="Cation_ATPase_N"/>
    <property type="match status" value="1"/>
</dbReference>
<accession>A0A0H3J4I8</accession>
<comment type="subcellular location">
    <subcellularLocation>
        <location evidence="1">Membrane</location>
        <topology evidence="1">Multi-pass membrane protein</topology>
    </subcellularLocation>
</comment>
<feature type="transmembrane region" description="Helical" evidence="6">
    <location>
        <begin position="671"/>
        <end position="692"/>
    </location>
</feature>
<feature type="domain" description="Cation-transporting P-type ATPase N-terminal" evidence="7">
    <location>
        <begin position="3"/>
        <end position="76"/>
    </location>
</feature>
<dbReference type="Pfam" id="PF13246">
    <property type="entry name" value="Cation_ATPase"/>
    <property type="match status" value="1"/>
</dbReference>
<protein>
    <submittedName>
        <fullName evidence="8 9">Calcium-transporting ATPase</fullName>
        <ecNumber evidence="8 9">3.6.3.8</ecNumber>
    </submittedName>
</protein>
<dbReference type="Gene3D" id="1.20.1110.10">
    <property type="entry name" value="Calcium-transporting ATPase, transmembrane domain"/>
    <property type="match status" value="1"/>
</dbReference>
<dbReference type="Pfam" id="PF00122">
    <property type="entry name" value="E1-E2_ATPase"/>
    <property type="match status" value="1"/>
</dbReference>
<dbReference type="Gene3D" id="3.40.1110.10">
    <property type="entry name" value="Calcium-transporting ATPase, cytoplasmic domain N"/>
    <property type="match status" value="1"/>
</dbReference>
<dbReference type="Proteomes" id="UP000028042">
    <property type="component" value="Unassembled WGS sequence"/>
</dbReference>
<dbReference type="InterPro" id="IPR004014">
    <property type="entry name" value="ATPase_P-typ_cation-transptr_N"/>
</dbReference>
<evidence type="ECO:0000313" key="9">
    <source>
        <dbReference type="EMBL" id="KRU11608.1"/>
    </source>
</evidence>
<feature type="transmembrane region" description="Helical" evidence="6">
    <location>
        <begin position="704"/>
        <end position="722"/>
    </location>
</feature>
<evidence type="ECO:0000313" key="10">
    <source>
        <dbReference type="Proteomes" id="UP000028042"/>
    </source>
</evidence>
<evidence type="ECO:0000256" key="1">
    <source>
        <dbReference type="ARBA" id="ARBA00004141"/>
    </source>
</evidence>
<dbReference type="InterPro" id="IPR036412">
    <property type="entry name" value="HAD-like_sf"/>
</dbReference>
<keyword evidence="4 6" id="KW-1133">Transmembrane helix</keyword>
<evidence type="ECO:0000259" key="7">
    <source>
        <dbReference type="SMART" id="SM00831"/>
    </source>
</evidence>
<evidence type="ECO:0000313" key="11">
    <source>
        <dbReference type="Proteomes" id="UP000030905"/>
    </source>
</evidence>
<dbReference type="GO" id="GO:0016787">
    <property type="term" value="F:hydrolase activity"/>
    <property type="evidence" value="ECO:0007669"/>
    <property type="project" value="UniProtKB-KW"/>
</dbReference>
<gene>
    <name evidence="8" type="ORF">CLPA_c23240</name>
    <name evidence="9" type="ORF">CP6013_00855</name>
</gene>
<feature type="transmembrane region" description="Helical" evidence="6">
    <location>
        <begin position="752"/>
        <end position="770"/>
    </location>
</feature>
<keyword evidence="5 6" id="KW-0472">Membrane</keyword>
<dbReference type="SUPFAM" id="SSF81665">
    <property type="entry name" value="Calcium ATPase, transmembrane domain M"/>
    <property type="match status" value="1"/>
</dbReference>
<dbReference type="InterPro" id="IPR023298">
    <property type="entry name" value="ATPase_P-typ_TM_dom_sf"/>
</dbReference>
<dbReference type="InterPro" id="IPR059000">
    <property type="entry name" value="ATPase_P-type_domA"/>
</dbReference>
<dbReference type="AlphaFoldDB" id="A0A0H3J4I8"/>
<feature type="transmembrane region" description="Helical" evidence="6">
    <location>
        <begin position="244"/>
        <end position="264"/>
    </location>
</feature>
<dbReference type="PANTHER" id="PTHR24093:SF506">
    <property type="entry name" value="CATION-TRANSPORTING ATPASE PMA1"/>
    <property type="match status" value="1"/>
</dbReference>
<sequence length="866" mass="100061">MTDWCNLSWTDVVNLFQSDSNKGLDDNKVLKNREDFGSNEIKLKKNRLFIDLSKKLFKPWIIYLVIAIIVQFVIGSFISAVILLIILSTNIFIIIFRKYRNQKIFILLHKLNFGYCNVIRNGNLIRIKNTEVVVGDIITYEKGSIIPADVRITNCDELMVREESITGDQNIVEKYSAKINKNDLNQSEMKNILFKSSTVHRGSGEGIVVAVGLNTEIGKYVNPLINICQNNSSFYENTYNIQNILSIMGFIGLIIIFIISRFRGDNYNNYIGISAAIFSTLVPIYSILIVIFMYFIIRKKKKKEKIFLNNIEKIESIANTDVICMDKIGIVTKKLMILKKIYDVSEIHNLERNFIINDNTKRILEIGILCNDVKDECNYNEKDELMEKAFVVFGNKYNIKKSILDEIHKRLLKLPYEEESGIKTTINKVDKKYRAYIKGDLKEIIKKCTHIMRNGIEKEITKEDIENIKNSNISLLSEGLYVLALGYRNFNYKPSRNENIESNMVFAGLAAFDNPVMNQFENNPIERCRPMTIKPIIFTEENKLSAEAFGKKIGILNASDMVVSDVEIDYMNKTDIERAVEKVSIFSRIKAYNKLKLMNEYIQLNHKLMLIGNTIIDLPSFMTANIHISFGNKCSNIIKEISDIYFENMDFNKLLDLIKSSKNYIYIIRKIIRCLCIFSLSEFLIFILSVIFNSGIPFNLKNIFWNNIFNGFLLSIAIFFSCNNGNRDYYEIEDSEDDVINDVSFTYVRKNLLLNSILLGGITFLGFYVSKIMKSNAYETVALSILYFLQIIFIIKRNLFKNLYFNGIILIYIIINCGILYTNFAKDLFDLKFINNKDINIIVGSLVLYVLIILIKNISKKNTEII</sequence>
<dbReference type="Proteomes" id="UP000030905">
    <property type="component" value="Chromosome"/>
</dbReference>
<dbReference type="eggNOG" id="COG0474">
    <property type="taxonomic scope" value="Bacteria"/>
</dbReference>
<keyword evidence="3" id="KW-0460">Magnesium</keyword>
<dbReference type="KEGG" id="cpat:CLPA_c23240"/>
<dbReference type="Pfam" id="PF00690">
    <property type="entry name" value="Cation_ATPase_N"/>
    <property type="match status" value="1"/>
</dbReference>
<dbReference type="EMBL" id="JPGY02000001">
    <property type="protein sequence ID" value="KRU11608.1"/>
    <property type="molecule type" value="Genomic_DNA"/>
</dbReference>
<dbReference type="EC" id="3.6.3.8" evidence="8 9"/>
<proteinExistence type="predicted"/>
<dbReference type="InterPro" id="IPR023299">
    <property type="entry name" value="ATPase_P-typ_cyto_dom_N"/>
</dbReference>
<evidence type="ECO:0000256" key="4">
    <source>
        <dbReference type="ARBA" id="ARBA00022989"/>
    </source>
</evidence>
<dbReference type="SUPFAM" id="SSF81660">
    <property type="entry name" value="Metal cation-transporting ATPase, ATP-binding domain N"/>
    <property type="match status" value="1"/>
</dbReference>
<dbReference type="Gene3D" id="2.70.150.10">
    <property type="entry name" value="Calcium-transporting ATPase, cytoplasmic transduction domain A"/>
    <property type="match status" value="1"/>
</dbReference>
<evidence type="ECO:0000256" key="5">
    <source>
        <dbReference type="ARBA" id="ARBA00023136"/>
    </source>
</evidence>
<dbReference type="RefSeq" id="WP_003441476.1">
    <property type="nucleotide sequence ID" value="NZ_ANZB01000002.1"/>
</dbReference>